<evidence type="ECO:0000313" key="3">
    <source>
        <dbReference type="Proteomes" id="UP001152795"/>
    </source>
</evidence>
<protein>
    <submittedName>
        <fullName evidence="2">Uncharacterized protein</fullName>
    </submittedName>
</protein>
<dbReference type="Proteomes" id="UP001152795">
    <property type="component" value="Unassembled WGS sequence"/>
</dbReference>
<dbReference type="EMBL" id="CACRXK020000333">
    <property type="protein sequence ID" value="CAB3980882.1"/>
    <property type="molecule type" value="Genomic_DNA"/>
</dbReference>
<organism evidence="2 3">
    <name type="scientific">Paramuricea clavata</name>
    <name type="common">Red gorgonian</name>
    <name type="synonym">Violescent sea-whip</name>
    <dbReference type="NCBI Taxonomy" id="317549"/>
    <lineage>
        <taxon>Eukaryota</taxon>
        <taxon>Metazoa</taxon>
        <taxon>Cnidaria</taxon>
        <taxon>Anthozoa</taxon>
        <taxon>Octocorallia</taxon>
        <taxon>Malacalcyonacea</taxon>
        <taxon>Plexauridae</taxon>
        <taxon>Paramuricea</taxon>
    </lineage>
</organism>
<keyword evidence="3" id="KW-1185">Reference proteome</keyword>
<dbReference type="AlphaFoldDB" id="A0A6S7FXQ5"/>
<proteinExistence type="predicted"/>
<gene>
    <name evidence="2" type="ORF">PACLA_8A077644</name>
</gene>
<accession>A0A6S7FXQ5</accession>
<dbReference type="OrthoDB" id="5963385at2759"/>
<dbReference type="PANTHER" id="PTHR21446:SF12">
    <property type="entry name" value="POTASSIUM CHANNEL TETRAMERIZATION DOMAIN CONTAINING 1"/>
    <property type="match status" value="1"/>
</dbReference>
<sequence length="248" mass="28605">MEPKTKKKQRRFSSLSSDEIQLLIEKKDSENTQKLTKNAVGTLIAFCNEISLEESPPKDVEYLEKLSKEELSELLTAFYSNARKKNGENYKKSALMGLRFGLQRHFLLKKNVDIIGDQEFAKSNQVYEAATVELKRQGFGNVEHHNAILREDLQKIQLSYNPVPDPKSLQRFVWFNIMFHLIRRGRENLRLVTKQLFAIKTDATGRKFVYQAADELDKNHRGHDNADDSPGEGHLRAAFARIPDDSQR</sequence>
<dbReference type="PANTHER" id="PTHR21446">
    <property type="entry name" value="DUF3504 DOMAIN-CONTAINING PROTEIN"/>
    <property type="match status" value="1"/>
</dbReference>
<dbReference type="InterPro" id="IPR052787">
    <property type="entry name" value="MAVS"/>
</dbReference>
<reference evidence="2" key="1">
    <citation type="submission" date="2020-04" db="EMBL/GenBank/DDBJ databases">
        <authorList>
            <person name="Alioto T."/>
            <person name="Alioto T."/>
            <person name="Gomez Garrido J."/>
        </authorList>
    </citation>
    <scope>NUCLEOTIDE SEQUENCE</scope>
    <source>
        <strain evidence="2">A484AB</strain>
    </source>
</reference>
<evidence type="ECO:0000256" key="1">
    <source>
        <dbReference type="SAM" id="MobiDB-lite"/>
    </source>
</evidence>
<feature type="region of interest" description="Disordered" evidence="1">
    <location>
        <begin position="219"/>
        <end position="248"/>
    </location>
</feature>
<name>A0A6S7FXQ5_PARCT</name>
<comment type="caution">
    <text evidence="2">The sequence shown here is derived from an EMBL/GenBank/DDBJ whole genome shotgun (WGS) entry which is preliminary data.</text>
</comment>
<evidence type="ECO:0000313" key="2">
    <source>
        <dbReference type="EMBL" id="CAB3980882.1"/>
    </source>
</evidence>
<feature type="compositionally biased region" description="Basic and acidic residues" evidence="1">
    <location>
        <begin position="219"/>
        <end position="235"/>
    </location>
</feature>